<keyword evidence="2" id="KW-1133">Transmembrane helix</keyword>
<dbReference type="RefSeq" id="WP_169823543.1">
    <property type="nucleotide sequence ID" value="NZ_FMKA01000001.1"/>
</dbReference>
<dbReference type="InterPro" id="IPR012902">
    <property type="entry name" value="N_methyl_site"/>
</dbReference>
<keyword evidence="2" id="KW-0812">Transmembrane</keyword>
<evidence type="ECO:0000256" key="1">
    <source>
        <dbReference type="SAM" id="MobiDB-lite"/>
    </source>
</evidence>
<feature type="region of interest" description="Disordered" evidence="1">
    <location>
        <begin position="320"/>
        <end position="339"/>
    </location>
</feature>
<evidence type="ECO:0000313" key="4">
    <source>
        <dbReference type="Proteomes" id="UP000199315"/>
    </source>
</evidence>
<proteinExistence type="predicted"/>
<dbReference type="Proteomes" id="UP000199315">
    <property type="component" value="Unassembled WGS sequence"/>
</dbReference>
<keyword evidence="4" id="KW-1185">Reference proteome</keyword>
<dbReference type="AlphaFoldDB" id="A0A1D3TN67"/>
<dbReference type="STRING" id="1619234.SAMN05421730_100112"/>
<organism evidence="3 4">
    <name type="scientific">Anaerobium acetethylicum</name>
    <dbReference type="NCBI Taxonomy" id="1619234"/>
    <lineage>
        <taxon>Bacteria</taxon>
        <taxon>Bacillati</taxon>
        <taxon>Bacillota</taxon>
        <taxon>Clostridia</taxon>
        <taxon>Lachnospirales</taxon>
        <taxon>Lachnospiraceae</taxon>
        <taxon>Anaerobium</taxon>
    </lineage>
</organism>
<dbReference type="Pfam" id="PF07963">
    <property type="entry name" value="N_methyl"/>
    <property type="match status" value="1"/>
</dbReference>
<evidence type="ECO:0000313" key="3">
    <source>
        <dbReference type="EMBL" id="SCP94736.1"/>
    </source>
</evidence>
<accession>A0A1D3TN67</accession>
<sequence length="421" mass="46323">MKNNDKGITLFEIVVSMAILGILSVSVVMFISVSSRNYRKTSTDVNLQYESQLAVNQIKDMVIDSNQSIAYYGMSADNKLVAGLDDNALPLQVDGKIIKKLYVYNTDKAYSITWEQQKQELYYREYEVDAATKSLQPATDEVLMAKHISGFSADLNNLDSDKIVRIRVNLESGDKTYEASHNITLRNDVGANIAENEIYGVTPAAPEADKIKSITVSPEMTYWINGTEGTVEFTAKVEVASGSPSKAVTWSYTASGNSLSLSVNNGNGLLTIGKNPQAGEVKVCATSVIDPTIMGYATVVIGYDVANVLIRKTYPDGNLPDEPFKEDNYPKPQDLNNNNNFKVNQSDTIDLEGKVNFTGMPKETKYQDVAWSITSGAEYACITPDGRLTVNFDAPLYAYITVEALTKFGVGRTRTFTVWPK</sequence>
<feature type="transmembrane region" description="Helical" evidence="2">
    <location>
        <begin position="7"/>
        <end position="31"/>
    </location>
</feature>
<gene>
    <name evidence="3" type="ORF">SAMN05421730_100112</name>
</gene>
<reference evidence="3 4" key="1">
    <citation type="submission" date="2016-09" db="EMBL/GenBank/DDBJ databases">
        <authorList>
            <person name="Capua I."/>
            <person name="De Benedictis P."/>
            <person name="Joannis T."/>
            <person name="Lombin L.H."/>
            <person name="Cattoli G."/>
        </authorList>
    </citation>
    <scope>NUCLEOTIDE SEQUENCE [LARGE SCALE GENOMIC DNA]</scope>
    <source>
        <strain evidence="3 4">GluBS11</strain>
    </source>
</reference>
<dbReference type="EMBL" id="FMKA01000001">
    <property type="protein sequence ID" value="SCP94736.1"/>
    <property type="molecule type" value="Genomic_DNA"/>
</dbReference>
<evidence type="ECO:0000256" key="2">
    <source>
        <dbReference type="SAM" id="Phobius"/>
    </source>
</evidence>
<name>A0A1D3TN67_9FIRM</name>
<keyword evidence="2" id="KW-0472">Membrane</keyword>
<protein>
    <submittedName>
        <fullName evidence="3">Type II secretory pathway, component PulJ</fullName>
    </submittedName>
</protein>